<evidence type="ECO:0008006" key="3">
    <source>
        <dbReference type="Google" id="ProtNLM"/>
    </source>
</evidence>
<reference evidence="1 2" key="1">
    <citation type="submission" date="2024-09" db="EMBL/GenBank/DDBJ databases">
        <authorList>
            <person name="Sun Q."/>
            <person name="Mori K."/>
        </authorList>
    </citation>
    <scope>NUCLEOTIDE SEQUENCE [LARGE SCALE GENOMIC DNA]</scope>
    <source>
        <strain evidence="1 2">JCM 3324</strain>
    </source>
</reference>
<name>A0ABV5NZJ1_9ACTN</name>
<keyword evidence="2" id="KW-1185">Reference proteome</keyword>
<comment type="caution">
    <text evidence="1">The sequence shown here is derived from an EMBL/GenBank/DDBJ whole genome shotgun (WGS) entry which is preliminary data.</text>
</comment>
<dbReference type="Proteomes" id="UP001589568">
    <property type="component" value="Unassembled WGS sequence"/>
</dbReference>
<evidence type="ECO:0000313" key="2">
    <source>
        <dbReference type="Proteomes" id="UP001589568"/>
    </source>
</evidence>
<protein>
    <recommendedName>
        <fullName evidence="3">Gfo/Idh/MocA-like oxidoreductase C-terminal domain-containing protein</fullName>
    </recommendedName>
</protein>
<dbReference type="SUPFAM" id="SSF55347">
    <property type="entry name" value="Glyceraldehyde-3-phosphate dehydrogenase-like, C-terminal domain"/>
    <property type="match status" value="1"/>
</dbReference>
<accession>A0ABV5NZJ1</accession>
<dbReference type="Gene3D" id="3.30.360.10">
    <property type="entry name" value="Dihydrodipicolinate Reductase, domain 2"/>
    <property type="match status" value="1"/>
</dbReference>
<gene>
    <name evidence="1" type="ORF">ACFFR3_40150</name>
</gene>
<dbReference type="EMBL" id="JBHMCF010000045">
    <property type="protein sequence ID" value="MFB9475740.1"/>
    <property type="molecule type" value="Genomic_DNA"/>
</dbReference>
<evidence type="ECO:0000313" key="1">
    <source>
        <dbReference type="EMBL" id="MFB9475740.1"/>
    </source>
</evidence>
<proteinExistence type="predicted"/>
<organism evidence="1 2">
    <name type="scientific">Nonomuraea salmonea</name>
    <dbReference type="NCBI Taxonomy" id="46181"/>
    <lineage>
        <taxon>Bacteria</taxon>
        <taxon>Bacillati</taxon>
        <taxon>Actinomycetota</taxon>
        <taxon>Actinomycetes</taxon>
        <taxon>Streptosporangiales</taxon>
        <taxon>Streptosporangiaceae</taxon>
        <taxon>Nonomuraea</taxon>
    </lineage>
</organism>
<sequence>MQDNAAIAAIDCVARAAPTTRPGNPYTGADLYERDPYYRAQAGSGTLAEPGGVRTGLYGLAYEHQYPTDTYLYDDEIDIEDAYSALVRYRNGASLAYTLDFSSPWEGFRVVISGTHGQIESRHGRTPDGTPLPGAGTFTFSSLFGTPEPESLRLGLPADALQGALAVATGEAIWRSAVERRPIDIAELLS</sequence>
<dbReference type="RefSeq" id="WP_379484828.1">
    <property type="nucleotide sequence ID" value="NZ_JBHMCF010000045.1"/>
</dbReference>